<dbReference type="KEGG" id="dfa:DFA_00345"/>
<dbReference type="Pfam" id="PF01612">
    <property type="entry name" value="DNA_pol_A_exo1"/>
    <property type="match status" value="1"/>
</dbReference>
<keyword evidence="2" id="KW-0540">Nuclease</keyword>
<keyword evidence="2" id="KW-0269">Exonuclease</keyword>
<dbReference type="GO" id="GO:0008408">
    <property type="term" value="F:3'-5' exonuclease activity"/>
    <property type="evidence" value="ECO:0007669"/>
    <property type="project" value="InterPro"/>
</dbReference>
<dbReference type="PANTHER" id="PTHR46628">
    <property type="entry name" value="PIRNA BIOGENESIS PROTEIN EXD1"/>
    <property type="match status" value="1"/>
</dbReference>
<dbReference type="GO" id="GO:0006139">
    <property type="term" value="P:nucleobase-containing compound metabolic process"/>
    <property type="evidence" value="ECO:0007669"/>
    <property type="project" value="InterPro"/>
</dbReference>
<dbReference type="Proteomes" id="UP000007797">
    <property type="component" value="Unassembled WGS sequence"/>
</dbReference>
<dbReference type="PANTHER" id="PTHR46628:SF1">
    <property type="entry name" value="PIRNA BIOGENESIS PROTEIN EXD1"/>
    <property type="match status" value="1"/>
</dbReference>
<dbReference type="GO" id="GO:0003676">
    <property type="term" value="F:nucleic acid binding"/>
    <property type="evidence" value="ECO:0007669"/>
    <property type="project" value="InterPro"/>
</dbReference>
<organism evidence="2 3">
    <name type="scientific">Cavenderia fasciculata</name>
    <name type="common">Slime mold</name>
    <name type="synonym">Dictyostelium fasciculatum</name>
    <dbReference type="NCBI Taxonomy" id="261658"/>
    <lineage>
        <taxon>Eukaryota</taxon>
        <taxon>Amoebozoa</taxon>
        <taxon>Evosea</taxon>
        <taxon>Eumycetozoa</taxon>
        <taxon>Dictyostelia</taxon>
        <taxon>Acytosteliales</taxon>
        <taxon>Cavenderiaceae</taxon>
        <taxon>Cavenderia</taxon>
    </lineage>
</organism>
<evidence type="ECO:0000313" key="3">
    <source>
        <dbReference type="Proteomes" id="UP000007797"/>
    </source>
</evidence>
<dbReference type="STRING" id="1054147.F4PRD2"/>
<feature type="domain" description="3'-5' exonuclease" evidence="1">
    <location>
        <begin position="124"/>
        <end position="315"/>
    </location>
</feature>
<dbReference type="InterPro" id="IPR002562">
    <property type="entry name" value="3'-5'_exonuclease_dom"/>
</dbReference>
<keyword evidence="2" id="KW-0378">Hydrolase</keyword>
<sequence>MSFTKYTLNRNICSLIQSNIIQQQQQQQQCKYIINSTLLYAQFQQNTSVQVRFKSGASQKEVIYKKLSTISGKNLQQALKEIKQGKLGTSQTLTNFKEDIGDTNNPSNAIVRQLGENESSFDGIFLINDVQQLKRVFEIINKEHVVAFDLEGWEMGKNGEVSLVQIGLKNGRVFIFDIMVLGHNAFKHGLKDLLESKIILKIVHDCRRDSEILYHRYQVTLDHVYDIQIAHALLQKKKEGNVPIRRFGLAELTDLYAPKPYAQQAINVKHKGRDLFKNNLDIWRQRPLPPTIIDYCALDVIVLLPIYNILTPQLHSPFDKKFLKKNFREQLSYFKDSIRQLFSRTLI</sequence>
<proteinExistence type="predicted"/>
<dbReference type="SMART" id="SM00474">
    <property type="entry name" value="35EXOc"/>
    <property type="match status" value="1"/>
</dbReference>
<dbReference type="AlphaFoldDB" id="F4PRD2"/>
<dbReference type="InterPro" id="IPR012337">
    <property type="entry name" value="RNaseH-like_sf"/>
</dbReference>
<dbReference type="EMBL" id="GL883010">
    <property type="protein sequence ID" value="EGG20484.1"/>
    <property type="molecule type" value="Genomic_DNA"/>
</dbReference>
<evidence type="ECO:0000313" key="2">
    <source>
        <dbReference type="EMBL" id="EGG20484.1"/>
    </source>
</evidence>
<gene>
    <name evidence="2" type="ORF">DFA_00345</name>
</gene>
<dbReference type="OrthoDB" id="368776at2759"/>
<protein>
    <submittedName>
        <fullName evidence="2">3'-5' exonuclease domain-containing protein</fullName>
    </submittedName>
</protein>
<accession>F4PRD2</accession>
<dbReference type="OMA" id="VHDCRRD"/>
<name>F4PRD2_CACFS</name>
<dbReference type="RefSeq" id="XP_004358334.1">
    <property type="nucleotide sequence ID" value="XM_004358277.1"/>
</dbReference>
<dbReference type="GO" id="GO:1990923">
    <property type="term" value="C:PET complex"/>
    <property type="evidence" value="ECO:0007669"/>
    <property type="project" value="TreeGrafter"/>
</dbReference>
<dbReference type="InterPro" id="IPR052144">
    <property type="entry name" value="piRNA_biogenesis_EXD1"/>
</dbReference>
<evidence type="ECO:0000259" key="1">
    <source>
        <dbReference type="SMART" id="SM00474"/>
    </source>
</evidence>
<dbReference type="InterPro" id="IPR036397">
    <property type="entry name" value="RNaseH_sf"/>
</dbReference>
<reference evidence="3" key="1">
    <citation type="journal article" date="2011" name="Genome Res.">
        <title>Phylogeny-wide analysis of social amoeba genomes highlights ancient origins for complex intercellular communication.</title>
        <authorList>
            <person name="Heidel A.J."/>
            <person name="Lawal H.M."/>
            <person name="Felder M."/>
            <person name="Schilde C."/>
            <person name="Helps N.R."/>
            <person name="Tunggal B."/>
            <person name="Rivero F."/>
            <person name="John U."/>
            <person name="Schleicher M."/>
            <person name="Eichinger L."/>
            <person name="Platzer M."/>
            <person name="Noegel A.A."/>
            <person name="Schaap P."/>
            <person name="Gloeckner G."/>
        </authorList>
    </citation>
    <scope>NUCLEOTIDE SEQUENCE [LARGE SCALE GENOMIC DNA]</scope>
    <source>
        <strain evidence="3">SH3</strain>
    </source>
</reference>
<dbReference type="GeneID" id="14873008"/>
<dbReference type="Gene3D" id="3.30.420.10">
    <property type="entry name" value="Ribonuclease H-like superfamily/Ribonuclease H"/>
    <property type="match status" value="1"/>
</dbReference>
<keyword evidence="3" id="KW-1185">Reference proteome</keyword>
<dbReference type="SUPFAM" id="SSF53098">
    <property type="entry name" value="Ribonuclease H-like"/>
    <property type="match status" value="1"/>
</dbReference>